<feature type="compositionally biased region" description="Basic residues" evidence="1">
    <location>
        <begin position="421"/>
        <end position="435"/>
    </location>
</feature>
<dbReference type="EMBL" id="KN835222">
    <property type="protein sequence ID" value="KIK43056.1"/>
    <property type="molecule type" value="Genomic_DNA"/>
</dbReference>
<sequence>MAKSKTGPPYTGRNAEYVVVTTPWGMNRVPRSRVSQDFNRLAAWVQLILQDKDIDAKVQCIFGMGTRDEVIVQLPYGTDIQPLLGEHKLANISKKWNGNPNDDRASCFFEYNFRINGDPSNHNWAEECPDATPGVVPPVKSPYPEPGWVEPPRSIRSLVLPIPPWPLLPTSESEPTPIPVPTTTHAPVSHETTHLPSVSSLAAPANITSTFKPYEPPAQHPAHGTFINQKNQPRSSSAGQQSNQPTPAKGEHVSVQKYMKKLDPYQEEEDALARLRTPLQDSQSGSKPVKHERVKGEPSVMGFEPKYEPSPQLIDAINILIQKRNEEQKVAAYEGSSGMTRSSTSYQPSAELMDAVDNQILEQNLEQKPLIKNSPQRLKDSRHMPQYRPSAELTSAINGLHQQSTASEDEQKPIPYPLPQNKRKNRDRRHSATKRIKLEEA</sequence>
<feature type="region of interest" description="Disordered" evidence="1">
    <location>
        <begin position="365"/>
        <end position="441"/>
    </location>
</feature>
<evidence type="ECO:0000313" key="3">
    <source>
        <dbReference type="Proteomes" id="UP000054485"/>
    </source>
</evidence>
<accession>A0A0D0AMM1</accession>
<organism evidence="2 3">
    <name type="scientific">Suillus luteus UH-Slu-Lm8-n1</name>
    <dbReference type="NCBI Taxonomy" id="930992"/>
    <lineage>
        <taxon>Eukaryota</taxon>
        <taxon>Fungi</taxon>
        <taxon>Dikarya</taxon>
        <taxon>Basidiomycota</taxon>
        <taxon>Agaricomycotina</taxon>
        <taxon>Agaricomycetes</taxon>
        <taxon>Agaricomycetidae</taxon>
        <taxon>Boletales</taxon>
        <taxon>Suillineae</taxon>
        <taxon>Suillaceae</taxon>
        <taxon>Suillus</taxon>
    </lineage>
</organism>
<gene>
    <name evidence="2" type="ORF">CY34DRAFT_804219</name>
</gene>
<name>A0A0D0AMM1_9AGAM</name>
<reference evidence="2 3" key="1">
    <citation type="submission" date="2014-04" db="EMBL/GenBank/DDBJ databases">
        <authorList>
            <consortium name="DOE Joint Genome Institute"/>
            <person name="Kuo A."/>
            <person name="Ruytinx J."/>
            <person name="Rineau F."/>
            <person name="Colpaert J."/>
            <person name="Kohler A."/>
            <person name="Nagy L.G."/>
            <person name="Floudas D."/>
            <person name="Copeland A."/>
            <person name="Barry K.W."/>
            <person name="Cichocki N."/>
            <person name="Veneault-Fourrey C."/>
            <person name="LaButti K."/>
            <person name="Lindquist E.A."/>
            <person name="Lipzen A."/>
            <person name="Lundell T."/>
            <person name="Morin E."/>
            <person name="Murat C."/>
            <person name="Sun H."/>
            <person name="Tunlid A."/>
            <person name="Henrissat B."/>
            <person name="Grigoriev I.V."/>
            <person name="Hibbett D.S."/>
            <person name="Martin F."/>
            <person name="Nordberg H.P."/>
            <person name="Cantor M.N."/>
            <person name="Hua S.X."/>
        </authorList>
    </citation>
    <scope>NUCLEOTIDE SEQUENCE [LARGE SCALE GENOMIC DNA]</scope>
    <source>
        <strain evidence="2 3">UH-Slu-Lm8-n1</strain>
    </source>
</reference>
<feature type="compositionally biased region" description="Polar residues" evidence="1">
    <location>
        <begin position="392"/>
        <end position="406"/>
    </location>
</feature>
<feature type="region of interest" description="Disordered" evidence="1">
    <location>
        <begin position="331"/>
        <end position="352"/>
    </location>
</feature>
<keyword evidence="3" id="KW-1185">Reference proteome</keyword>
<reference evidence="3" key="2">
    <citation type="submission" date="2015-01" db="EMBL/GenBank/DDBJ databases">
        <title>Evolutionary Origins and Diversification of the Mycorrhizal Mutualists.</title>
        <authorList>
            <consortium name="DOE Joint Genome Institute"/>
            <consortium name="Mycorrhizal Genomics Consortium"/>
            <person name="Kohler A."/>
            <person name="Kuo A."/>
            <person name="Nagy L.G."/>
            <person name="Floudas D."/>
            <person name="Copeland A."/>
            <person name="Barry K.W."/>
            <person name="Cichocki N."/>
            <person name="Veneault-Fourrey C."/>
            <person name="LaButti K."/>
            <person name="Lindquist E.A."/>
            <person name="Lipzen A."/>
            <person name="Lundell T."/>
            <person name="Morin E."/>
            <person name="Murat C."/>
            <person name="Riley R."/>
            <person name="Ohm R."/>
            <person name="Sun H."/>
            <person name="Tunlid A."/>
            <person name="Henrissat B."/>
            <person name="Grigoriev I.V."/>
            <person name="Hibbett D.S."/>
            <person name="Martin F."/>
        </authorList>
    </citation>
    <scope>NUCLEOTIDE SEQUENCE [LARGE SCALE GENOMIC DNA]</scope>
    <source>
        <strain evidence="3">UH-Slu-Lm8-n1</strain>
    </source>
</reference>
<dbReference type="Proteomes" id="UP000054485">
    <property type="component" value="Unassembled WGS sequence"/>
</dbReference>
<feature type="region of interest" description="Disordered" evidence="1">
    <location>
        <begin position="169"/>
        <end position="253"/>
    </location>
</feature>
<proteinExistence type="predicted"/>
<dbReference type="HOGENOM" id="CLU_702179_0_0_1"/>
<dbReference type="AlphaFoldDB" id="A0A0D0AMM1"/>
<dbReference type="OrthoDB" id="2996389at2759"/>
<protein>
    <submittedName>
        <fullName evidence="2">Uncharacterized protein</fullName>
    </submittedName>
</protein>
<feature type="compositionally biased region" description="Polar residues" evidence="1">
    <location>
        <begin position="337"/>
        <end position="348"/>
    </location>
</feature>
<feature type="compositionally biased region" description="Polar residues" evidence="1">
    <location>
        <begin position="226"/>
        <end position="246"/>
    </location>
</feature>
<feature type="region of interest" description="Disordered" evidence="1">
    <location>
        <begin position="277"/>
        <end position="307"/>
    </location>
</feature>
<evidence type="ECO:0000313" key="2">
    <source>
        <dbReference type="EMBL" id="KIK43056.1"/>
    </source>
</evidence>
<evidence type="ECO:0000256" key="1">
    <source>
        <dbReference type="SAM" id="MobiDB-lite"/>
    </source>
</evidence>
<dbReference type="InParanoid" id="A0A0D0AMM1"/>
<feature type="compositionally biased region" description="Polar residues" evidence="1">
    <location>
        <begin position="194"/>
        <end position="211"/>
    </location>
</feature>